<name>A0A4S2MVV6_9PEZI</name>
<evidence type="ECO:0000313" key="3">
    <source>
        <dbReference type="Proteomes" id="UP000298138"/>
    </source>
</evidence>
<evidence type="ECO:0000313" key="2">
    <source>
        <dbReference type="EMBL" id="TGZ80717.1"/>
    </source>
</evidence>
<dbReference type="Proteomes" id="UP000298138">
    <property type="component" value="Unassembled WGS sequence"/>
</dbReference>
<sequence length="267" mass="28925">MQTAWLNTACVPRPVGGSGCGGAINVQNTAATRPAHSALAPASKLRASPFRQGPLLRTITSREFLEAQLWSGHHGGMLVPPMLHPTTHPEGSLLLRGDSACWPSWLHATGHTLLSFCWLADEHALPRGRSWYSFLCGASKHKQAFGPSSASRRPHPRGSSDAATFDETDLMIPLNNAHCIQLHTELGQAASSDNEQGLSQLSAKTVELANIPALSLSNEPIPNSEFDFTVLQPELWQQPAPDFSVNQTSGPPGFGLDSYNPFYYHWS</sequence>
<dbReference type="EMBL" id="ML220123">
    <property type="protein sequence ID" value="TGZ80717.1"/>
    <property type="molecule type" value="Genomic_DNA"/>
</dbReference>
<proteinExistence type="predicted"/>
<gene>
    <name evidence="2" type="ORF">EX30DRAFT_349251</name>
</gene>
<dbReference type="InParanoid" id="A0A4S2MVV6"/>
<protein>
    <submittedName>
        <fullName evidence="2">Uncharacterized protein</fullName>
    </submittedName>
</protein>
<organism evidence="2 3">
    <name type="scientific">Ascodesmis nigricans</name>
    <dbReference type="NCBI Taxonomy" id="341454"/>
    <lineage>
        <taxon>Eukaryota</taxon>
        <taxon>Fungi</taxon>
        <taxon>Dikarya</taxon>
        <taxon>Ascomycota</taxon>
        <taxon>Pezizomycotina</taxon>
        <taxon>Pezizomycetes</taxon>
        <taxon>Pezizales</taxon>
        <taxon>Ascodesmidaceae</taxon>
        <taxon>Ascodesmis</taxon>
    </lineage>
</organism>
<keyword evidence="3" id="KW-1185">Reference proteome</keyword>
<accession>A0A4S2MVV6</accession>
<feature type="region of interest" description="Disordered" evidence="1">
    <location>
        <begin position="143"/>
        <end position="163"/>
    </location>
</feature>
<reference evidence="2 3" key="1">
    <citation type="submission" date="2019-04" db="EMBL/GenBank/DDBJ databases">
        <title>Comparative genomics and transcriptomics to analyze fruiting body development in filamentous ascomycetes.</title>
        <authorList>
            <consortium name="DOE Joint Genome Institute"/>
            <person name="Lutkenhaus R."/>
            <person name="Traeger S."/>
            <person name="Breuer J."/>
            <person name="Kuo A."/>
            <person name="Lipzen A."/>
            <person name="Pangilinan J."/>
            <person name="Dilworth D."/>
            <person name="Sandor L."/>
            <person name="Poggeler S."/>
            <person name="Barry K."/>
            <person name="Grigoriev I.V."/>
            <person name="Nowrousian M."/>
        </authorList>
    </citation>
    <scope>NUCLEOTIDE SEQUENCE [LARGE SCALE GENOMIC DNA]</scope>
    <source>
        <strain evidence="2 3">CBS 389.68</strain>
    </source>
</reference>
<dbReference type="AlphaFoldDB" id="A0A4S2MVV6"/>
<evidence type="ECO:0000256" key="1">
    <source>
        <dbReference type="SAM" id="MobiDB-lite"/>
    </source>
</evidence>